<sequence>MTFTSQMNNRGGRRGPGVKFSKTEVFSQGQNSHVVCTIQSVLEGNNPSIIQDGSRSTVNFAAHLPIPIKICLIMRTAQAAMESFEEWETEYNRPKSNR</sequence>
<dbReference type="InParanoid" id="E4XKA5"/>
<dbReference type="EMBL" id="FN653064">
    <property type="protein sequence ID" value="CBY24893.1"/>
    <property type="molecule type" value="Genomic_DNA"/>
</dbReference>
<dbReference type="AlphaFoldDB" id="E4XKA5"/>
<accession>E4XKA5</accession>
<evidence type="ECO:0000313" key="2">
    <source>
        <dbReference type="Proteomes" id="UP000001307"/>
    </source>
</evidence>
<gene>
    <name evidence="1" type="ORF">GSOID_T00013067001</name>
</gene>
<dbReference type="Proteomes" id="UP000001307">
    <property type="component" value="Unassembled WGS sequence"/>
</dbReference>
<keyword evidence="2" id="KW-1185">Reference proteome</keyword>
<proteinExistence type="predicted"/>
<evidence type="ECO:0000313" key="1">
    <source>
        <dbReference type="EMBL" id="CBY24893.1"/>
    </source>
</evidence>
<reference evidence="1" key="1">
    <citation type="journal article" date="2010" name="Science">
        <title>Plasticity of animal genome architecture unmasked by rapid evolution of a pelagic tunicate.</title>
        <authorList>
            <person name="Denoeud F."/>
            <person name="Henriet S."/>
            <person name="Mungpakdee S."/>
            <person name="Aury J.M."/>
            <person name="Da Silva C."/>
            <person name="Brinkmann H."/>
            <person name="Mikhaleva J."/>
            <person name="Olsen L.C."/>
            <person name="Jubin C."/>
            <person name="Canestro C."/>
            <person name="Bouquet J.M."/>
            <person name="Danks G."/>
            <person name="Poulain J."/>
            <person name="Campsteijn C."/>
            <person name="Adamski M."/>
            <person name="Cross I."/>
            <person name="Yadetie F."/>
            <person name="Muffato M."/>
            <person name="Louis A."/>
            <person name="Butcher S."/>
            <person name="Tsagkogeorga G."/>
            <person name="Konrad A."/>
            <person name="Singh S."/>
            <person name="Jensen M.F."/>
            <person name="Cong E.H."/>
            <person name="Eikeseth-Otteraa H."/>
            <person name="Noel B."/>
            <person name="Anthouard V."/>
            <person name="Porcel B.M."/>
            <person name="Kachouri-Lafond R."/>
            <person name="Nishino A."/>
            <person name="Ugolini M."/>
            <person name="Chourrout P."/>
            <person name="Nishida H."/>
            <person name="Aasland R."/>
            <person name="Huzurbazar S."/>
            <person name="Westhof E."/>
            <person name="Delsuc F."/>
            <person name="Lehrach H."/>
            <person name="Reinhardt R."/>
            <person name="Weissenbach J."/>
            <person name="Roy S.W."/>
            <person name="Artiguenave F."/>
            <person name="Postlethwait J.H."/>
            <person name="Manak J.R."/>
            <person name="Thompson E.M."/>
            <person name="Jaillon O."/>
            <person name="Du Pasquier L."/>
            <person name="Boudinot P."/>
            <person name="Liberles D.A."/>
            <person name="Volff J.N."/>
            <person name="Philippe H."/>
            <person name="Lenhard B."/>
            <person name="Roest Crollius H."/>
            <person name="Wincker P."/>
            <person name="Chourrout D."/>
        </authorList>
    </citation>
    <scope>NUCLEOTIDE SEQUENCE [LARGE SCALE GENOMIC DNA]</scope>
</reference>
<name>E4XKA5_OIKDI</name>
<protein>
    <submittedName>
        <fullName evidence="1">Uncharacterized protein</fullName>
    </submittedName>
</protein>
<organism evidence="1">
    <name type="scientific">Oikopleura dioica</name>
    <name type="common">Tunicate</name>
    <dbReference type="NCBI Taxonomy" id="34765"/>
    <lineage>
        <taxon>Eukaryota</taxon>
        <taxon>Metazoa</taxon>
        <taxon>Chordata</taxon>
        <taxon>Tunicata</taxon>
        <taxon>Appendicularia</taxon>
        <taxon>Copelata</taxon>
        <taxon>Oikopleuridae</taxon>
        <taxon>Oikopleura</taxon>
    </lineage>
</organism>